<name>A0A1X7UYE1_AMPQE</name>
<dbReference type="STRING" id="400682.A0A1X7UYE1"/>
<dbReference type="Proteomes" id="UP000007879">
    <property type="component" value="Unassembled WGS sequence"/>
</dbReference>
<accession>A0A1X7UYE1</accession>
<keyword evidence="5" id="KW-1185">Reference proteome</keyword>
<dbReference type="PANTHER" id="PTHR14270:SF0">
    <property type="entry name" value="NONSENSE-MEDIATED MRNA DECAY FACTOR SMG9"/>
    <property type="match status" value="1"/>
</dbReference>
<dbReference type="InterPro" id="IPR027417">
    <property type="entry name" value="P-loop_NTPase"/>
</dbReference>
<evidence type="ECO:0000313" key="4">
    <source>
        <dbReference type="EnsemblMetazoa" id="Aqu2.1.32721_001"/>
    </source>
</evidence>
<dbReference type="Gene3D" id="3.40.50.300">
    <property type="entry name" value="P-loop containing nucleotide triphosphate hydrolases"/>
    <property type="match status" value="1"/>
</dbReference>
<proteinExistence type="inferred from homology"/>
<feature type="compositionally biased region" description="Low complexity" evidence="3">
    <location>
        <begin position="93"/>
        <end position="105"/>
    </location>
</feature>
<dbReference type="eggNOG" id="KOG4181">
    <property type="taxonomic scope" value="Eukaryota"/>
</dbReference>
<comment type="similarity">
    <text evidence="1">Belongs to the SMG9 family.</text>
</comment>
<organism evidence="4">
    <name type="scientific">Amphimedon queenslandica</name>
    <name type="common">Sponge</name>
    <dbReference type="NCBI Taxonomy" id="400682"/>
    <lineage>
        <taxon>Eukaryota</taxon>
        <taxon>Metazoa</taxon>
        <taxon>Porifera</taxon>
        <taxon>Demospongiae</taxon>
        <taxon>Heteroscleromorpha</taxon>
        <taxon>Haplosclerida</taxon>
        <taxon>Niphatidae</taxon>
        <taxon>Amphimedon</taxon>
    </lineage>
</organism>
<dbReference type="EnsemblMetazoa" id="XM_003386319.3">
    <property type="protein sequence ID" value="XP_003386367.1"/>
    <property type="gene ID" value="LOC100640114"/>
</dbReference>
<dbReference type="OrthoDB" id="79514at2759"/>
<gene>
    <name evidence="4" type="primary">100640114</name>
</gene>
<feature type="compositionally biased region" description="Gly residues" evidence="3">
    <location>
        <begin position="1"/>
        <end position="13"/>
    </location>
</feature>
<protein>
    <recommendedName>
        <fullName evidence="6">Protein SMG9</fullName>
    </recommendedName>
</protein>
<dbReference type="AlphaFoldDB" id="A0A1X7UYE1"/>
<evidence type="ECO:0000313" key="5">
    <source>
        <dbReference type="Proteomes" id="UP000007879"/>
    </source>
</evidence>
<reference evidence="5" key="1">
    <citation type="journal article" date="2010" name="Nature">
        <title>The Amphimedon queenslandica genome and the evolution of animal complexity.</title>
        <authorList>
            <person name="Srivastava M."/>
            <person name="Simakov O."/>
            <person name="Chapman J."/>
            <person name="Fahey B."/>
            <person name="Gauthier M.E."/>
            <person name="Mitros T."/>
            <person name="Richards G.S."/>
            <person name="Conaco C."/>
            <person name="Dacre M."/>
            <person name="Hellsten U."/>
            <person name="Larroux C."/>
            <person name="Putnam N.H."/>
            <person name="Stanke M."/>
            <person name="Adamska M."/>
            <person name="Darling A."/>
            <person name="Degnan S.M."/>
            <person name="Oakley T.H."/>
            <person name="Plachetzki D.C."/>
            <person name="Zhai Y."/>
            <person name="Adamski M."/>
            <person name="Calcino A."/>
            <person name="Cummins S.F."/>
            <person name="Goodstein D.M."/>
            <person name="Harris C."/>
            <person name="Jackson D.J."/>
            <person name="Leys S.P."/>
            <person name="Shu S."/>
            <person name="Woodcroft B.J."/>
            <person name="Vervoort M."/>
            <person name="Kosik K.S."/>
            <person name="Manning G."/>
            <person name="Degnan B.M."/>
            <person name="Rokhsar D.S."/>
        </authorList>
    </citation>
    <scope>NUCLEOTIDE SEQUENCE [LARGE SCALE GENOMIC DNA]</scope>
</reference>
<evidence type="ECO:0000256" key="2">
    <source>
        <dbReference type="ARBA" id="ARBA00023161"/>
    </source>
</evidence>
<dbReference type="PANTHER" id="PTHR14270">
    <property type="entry name" value="NONSENSE-MEDIATED MRNA DECAY FACTOR SMG9"/>
    <property type="match status" value="1"/>
</dbReference>
<dbReference type="KEGG" id="aqu:100640114"/>
<feature type="region of interest" description="Disordered" evidence="3">
    <location>
        <begin position="1"/>
        <end position="188"/>
    </location>
</feature>
<evidence type="ECO:0000256" key="1">
    <source>
        <dbReference type="ARBA" id="ARBA00007712"/>
    </source>
</evidence>
<feature type="compositionally biased region" description="Low complexity" evidence="3">
    <location>
        <begin position="118"/>
        <end position="128"/>
    </location>
</feature>
<dbReference type="GO" id="GO:0000184">
    <property type="term" value="P:nuclear-transcribed mRNA catabolic process, nonsense-mediated decay"/>
    <property type="evidence" value="ECO:0007669"/>
    <property type="project" value="UniProtKB-KW"/>
</dbReference>
<evidence type="ECO:0008006" key="6">
    <source>
        <dbReference type="Google" id="ProtNLM"/>
    </source>
</evidence>
<dbReference type="InParanoid" id="A0A1X7UYE1"/>
<feature type="compositionally biased region" description="Polar residues" evidence="3">
    <location>
        <begin position="160"/>
        <end position="171"/>
    </location>
</feature>
<dbReference type="EnsemblMetazoa" id="Aqu2.1.32721_001">
    <property type="protein sequence ID" value="Aqu2.1.32721_001"/>
    <property type="gene ID" value="Aqu2.1.32721"/>
</dbReference>
<dbReference type="InterPro" id="IPR039177">
    <property type="entry name" value="SMG9"/>
</dbReference>
<sequence>MELGRGGDGGRGGPVMLATRGGGGGGGGDRGDRGRQRPNTRRRGPTGDSRPRPQYNNRPRGDYTVQGPMRILTKPNDRHPVMPGSVSIMQRDSSSTGGSETPSSPHIQSPELNPPPGGIIQPPSGHPSHFSSTNHFGSSMNHEGGGGIKKPMSRRPPDGVSSSPSNYTPLQPSGRPGRLDRDAVGGMGTGFNRVESAGFLSTVPNDTVTVKLADKSLCWEDRGSEYLMDQSDFLVVGSLGRQGVGKSTIMSMLAGTRTGSGRPYLFKTQPKDVQESGGYTTAGIDMAVTSERILLLDTQPILSNALLEDHKSEGIVPASLSPDSYLDVLSLQMAIFLFTVCHVVIITMESGDVDVIFRFLWTAEKLKSTCCKSPDQQDMSDGATPEYFPQLVFVLNHATPDDYQPAALKELHSLLAENFFGAKVTIAGGMSLARSGLVPVGKLIPPEHKDWSGTVKPGAPQEECNINLHLLPTNINPQDNFGSHCVKRTDREDAGLNPILSLIRPMYQGHPSFQLLAETLRNQIFMMPRPSLRPSHGSTIAQQPQPPQPMFERDWYDYARRSLAAIKKSNVAHEHKKLLRDLQLQQQR</sequence>
<keyword evidence="2" id="KW-0866">Nonsense-mediated mRNA decay</keyword>
<evidence type="ECO:0000256" key="3">
    <source>
        <dbReference type="SAM" id="MobiDB-lite"/>
    </source>
</evidence>
<reference evidence="4" key="2">
    <citation type="submission" date="2017-05" db="UniProtKB">
        <authorList>
            <consortium name="EnsemblMetazoa"/>
        </authorList>
    </citation>
    <scope>IDENTIFICATION</scope>
</reference>
<feature type="compositionally biased region" description="Polar residues" evidence="3">
    <location>
        <begin position="129"/>
        <end position="141"/>
    </location>
</feature>